<evidence type="ECO:0000256" key="8">
    <source>
        <dbReference type="PROSITE-ProRule" id="PRU00958"/>
    </source>
</evidence>
<evidence type="ECO:0000256" key="7">
    <source>
        <dbReference type="ARBA" id="ARBA00039099"/>
    </source>
</evidence>
<dbReference type="NCBIfam" id="TIGR00308">
    <property type="entry name" value="TRM1"/>
    <property type="match status" value="1"/>
</dbReference>
<name>A0A7J3X503_THEPE</name>
<comment type="caution">
    <text evidence="9">The sequence shown here is derived from an EMBL/GenBank/DDBJ whole genome shotgun (WGS) entry which is preliminary data.</text>
</comment>
<evidence type="ECO:0000256" key="1">
    <source>
        <dbReference type="ARBA" id="ARBA00022555"/>
    </source>
</evidence>
<evidence type="ECO:0000256" key="2">
    <source>
        <dbReference type="ARBA" id="ARBA00022603"/>
    </source>
</evidence>
<dbReference type="PANTHER" id="PTHR10631:SF3">
    <property type="entry name" value="TRNA (GUANINE(26)-N(2))-DIMETHYLTRANSFERASE"/>
    <property type="match status" value="1"/>
</dbReference>
<keyword evidence="5 8" id="KW-0819">tRNA processing</keyword>
<dbReference type="EC" id="2.1.1.216" evidence="7"/>
<sequence length="405" mass="44977">MAWESGGYSVTEDICPLTLVKEGKAVIQVCDLSAYADEKGYVDPAWVPVFYNPRMACSRDISSAVVGAFAEVCGRSLVVADVLCATGVRGIRYALENEGVATVFLNDIDPKCFNLTLRNIRLNGLEGRAFAFNYDAVKFLLEHRRIDVIDVDPFGSPARFVDPAIRAIVHGGMLCVTATDTAALMGKYPGACLRKYSSLCYSAEFSREIAVRVLLQFLAREAAKLGAAVKPLISYYMDHHVRVCVQVLRKRPDYEQLTSKLGYLVYNPKTLHRQLVKLDELGHQKLGEDYVVSGPLWAGEFADGGFVERVLKIFLERAELGYCKRGAKLLVYLKEEVSKAPLYYTTDSLVSSYGLRAEVSVEKLVRVLSERGFSSSRTHFDGKGFRTSAPLDVILETFRELSSAR</sequence>
<dbReference type="AlphaFoldDB" id="A0A7J3X503"/>
<dbReference type="PROSITE" id="PS51626">
    <property type="entry name" value="SAM_MT_TRM1"/>
    <property type="match status" value="1"/>
</dbReference>
<proteinExistence type="inferred from homology"/>
<keyword evidence="6 8" id="KW-0694">RNA-binding</keyword>
<keyword evidence="1 8" id="KW-0820">tRNA-binding</keyword>
<reference evidence="9" key="1">
    <citation type="journal article" date="2020" name="mSystems">
        <title>Genome- and Community-Level Interaction Insights into Carbon Utilization and Element Cycling Functions of Hydrothermarchaeota in Hydrothermal Sediment.</title>
        <authorList>
            <person name="Zhou Z."/>
            <person name="Liu Y."/>
            <person name="Xu W."/>
            <person name="Pan J."/>
            <person name="Luo Z.H."/>
            <person name="Li M."/>
        </authorList>
    </citation>
    <scope>NUCLEOTIDE SEQUENCE [LARGE SCALE GENOMIC DNA]</scope>
    <source>
        <strain evidence="9">SpSt-1125</strain>
    </source>
</reference>
<evidence type="ECO:0000256" key="4">
    <source>
        <dbReference type="ARBA" id="ARBA00022691"/>
    </source>
</evidence>
<evidence type="ECO:0000256" key="3">
    <source>
        <dbReference type="ARBA" id="ARBA00022679"/>
    </source>
</evidence>
<dbReference type="GO" id="GO:0160104">
    <property type="term" value="F:tRNA (guanine(26)-N2)-dimethyltransferase activity"/>
    <property type="evidence" value="ECO:0007669"/>
    <property type="project" value="UniProtKB-EC"/>
</dbReference>
<keyword evidence="4 8" id="KW-0949">S-adenosyl-L-methionine</keyword>
<gene>
    <name evidence="9" type="ORF">ENM88_00725</name>
</gene>
<evidence type="ECO:0000256" key="5">
    <source>
        <dbReference type="ARBA" id="ARBA00022694"/>
    </source>
</evidence>
<comment type="similarity">
    <text evidence="8">Belongs to the class I-like SAM-binding methyltransferase superfamily. Trm1 family.</text>
</comment>
<dbReference type="InterPro" id="IPR029063">
    <property type="entry name" value="SAM-dependent_MTases_sf"/>
</dbReference>
<organism evidence="9">
    <name type="scientific">Thermofilum pendens</name>
    <dbReference type="NCBI Taxonomy" id="2269"/>
    <lineage>
        <taxon>Archaea</taxon>
        <taxon>Thermoproteota</taxon>
        <taxon>Thermoprotei</taxon>
        <taxon>Thermofilales</taxon>
        <taxon>Thermofilaceae</taxon>
        <taxon>Thermofilum</taxon>
    </lineage>
</organism>
<keyword evidence="3 8" id="KW-0808">Transferase</keyword>
<dbReference type="InterPro" id="IPR042296">
    <property type="entry name" value="tRNA_met_Trm1_C"/>
</dbReference>
<dbReference type="SUPFAM" id="SSF53335">
    <property type="entry name" value="S-adenosyl-L-methionine-dependent methyltransferases"/>
    <property type="match status" value="1"/>
</dbReference>
<evidence type="ECO:0000256" key="6">
    <source>
        <dbReference type="ARBA" id="ARBA00022884"/>
    </source>
</evidence>
<dbReference type="CDD" id="cd02440">
    <property type="entry name" value="AdoMet_MTases"/>
    <property type="match status" value="1"/>
</dbReference>
<dbReference type="GO" id="GO:0000049">
    <property type="term" value="F:tRNA binding"/>
    <property type="evidence" value="ECO:0007669"/>
    <property type="project" value="UniProtKB-UniRule"/>
</dbReference>
<accession>A0A7J3X503</accession>
<dbReference type="EMBL" id="DRZM01000025">
    <property type="protein sequence ID" value="HHP04256.1"/>
    <property type="molecule type" value="Genomic_DNA"/>
</dbReference>
<dbReference type="PANTHER" id="PTHR10631">
    <property type="entry name" value="N 2 ,N 2 -DIMETHYLGUANOSINE TRNA METHYLTRANSFERASE"/>
    <property type="match status" value="1"/>
</dbReference>
<dbReference type="Gene3D" id="3.40.50.150">
    <property type="entry name" value="Vaccinia Virus protein VP39"/>
    <property type="match status" value="1"/>
</dbReference>
<keyword evidence="2 8" id="KW-0489">Methyltransferase</keyword>
<evidence type="ECO:0000313" key="9">
    <source>
        <dbReference type="EMBL" id="HHP04256.1"/>
    </source>
</evidence>
<protein>
    <recommendedName>
        <fullName evidence="7">tRNA (guanine(26)-N(2))-dimethyltransferase</fullName>
        <ecNumber evidence="7">2.1.1.216</ecNumber>
    </recommendedName>
</protein>
<dbReference type="Gene3D" id="3.30.56.70">
    <property type="entry name" value="N2,N2-dimethylguanosine tRNA methyltransferase, C-terminal domain"/>
    <property type="match status" value="1"/>
</dbReference>
<dbReference type="InterPro" id="IPR002905">
    <property type="entry name" value="Trm1"/>
</dbReference>
<dbReference type="Pfam" id="PF02005">
    <property type="entry name" value="TRM"/>
    <property type="match status" value="1"/>
</dbReference>
<dbReference type="GO" id="GO:0002940">
    <property type="term" value="P:tRNA N2-guanine methylation"/>
    <property type="evidence" value="ECO:0007669"/>
    <property type="project" value="TreeGrafter"/>
</dbReference>